<dbReference type="AlphaFoldDB" id="A0A9D4E7W4"/>
<reference evidence="2" key="1">
    <citation type="journal article" date="2019" name="bioRxiv">
        <title>The Genome of the Zebra Mussel, Dreissena polymorpha: A Resource for Invasive Species Research.</title>
        <authorList>
            <person name="McCartney M.A."/>
            <person name="Auch B."/>
            <person name="Kono T."/>
            <person name="Mallez S."/>
            <person name="Zhang Y."/>
            <person name="Obille A."/>
            <person name="Becker A."/>
            <person name="Abrahante J.E."/>
            <person name="Garbe J."/>
            <person name="Badalamenti J.P."/>
            <person name="Herman A."/>
            <person name="Mangelson H."/>
            <person name="Liachko I."/>
            <person name="Sullivan S."/>
            <person name="Sone E.D."/>
            <person name="Koren S."/>
            <person name="Silverstein K.A.T."/>
            <person name="Beckman K.B."/>
            <person name="Gohl D.M."/>
        </authorList>
    </citation>
    <scope>NUCLEOTIDE SEQUENCE</scope>
    <source>
        <strain evidence="2">Duluth1</strain>
        <tissue evidence="2">Whole animal</tissue>
    </source>
</reference>
<name>A0A9D4E7W4_DREPO</name>
<comment type="caution">
    <text evidence="2">The sequence shown here is derived from an EMBL/GenBank/DDBJ whole genome shotgun (WGS) entry which is preliminary data.</text>
</comment>
<feature type="region of interest" description="Disordered" evidence="1">
    <location>
        <begin position="1"/>
        <end position="24"/>
    </location>
</feature>
<sequence>MKQMMTQEKEPGFTEITDSNPDWQAVKKHNDIRMFGPTPKLFSRKQYIRKSDVTS</sequence>
<evidence type="ECO:0000313" key="3">
    <source>
        <dbReference type="Proteomes" id="UP000828390"/>
    </source>
</evidence>
<evidence type="ECO:0000256" key="1">
    <source>
        <dbReference type="SAM" id="MobiDB-lite"/>
    </source>
</evidence>
<proteinExistence type="predicted"/>
<protein>
    <submittedName>
        <fullName evidence="2">Uncharacterized protein</fullName>
    </submittedName>
</protein>
<dbReference type="Proteomes" id="UP000828390">
    <property type="component" value="Unassembled WGS sequence"/>
</dbReference>
<accession>A0A9D4E7W4</accession>
<evidence type="ECO:0000313" key="2">
    <source>
        <dbReference type="EMBL" id="KAH3773924.1"/>
    </source>
</evidence>
<gene>
    <name evidence="2" type="ORF">DPMN_175295</name>
</gene>
<dbReference type="EMBL" id="JAIWYP010000009">
    <property type="protein sequence ID" value="KAH3773924.1"/>
    <property type="molecule type" value="Genomic_DNA"/>
</dbReference>
<reference evidence="2" key="2">
    <citation type="submission" date="2020-11" db="EMBL/GenBank/DDBJ databases">
        <authorList>
            <person name="McCartney M.A."/>
            <person name="Auch B."/>
            <person name="Kono T."/>
            <person name="Mallez S."/>
            <person name="Becker A."/>
            <person name="Gohl D.M."/>
            <person name="Silverstein K.A.T."/>
            <person name="Koren S."/>
            <person name="Bechman K.B."/>
            <person name="Herman A."/>
            <person name="Abrahante J.E."/>
            <person name="Garbe J."/>
        </authorList>
    </citation>
    <scope>NUCLEOTIDE SEQUENCE</scope>
    <source>
        <strain evidence="2">Duluth1</strain>
        <tissue evidence="2">Whole animal</tissue>
    </source>
</reference>
<organism evidence="2 3">
    <name type="scientific">Dreissena polymorpha</name>
    <name type="common">Zebra mussel</name>
    <name type="synonym">Mytilus polymorpha</name>
    <dbReference type="NCBI Taxonomy" id="45954"/>
    <lineage>
        <taxon>Eukaryota</taxon>
        <taxon>Metazoa</taxon>
        <taxon>Spiralia</taxon>
        <taxon>Lophotrochozoa</taxon>
        <taxon>Mollusca</taxon>
        <taxon>Bivalvia</taxon>
        <taxon>Autobranchia</taxon>
        <taxon>Heteroconchia</taxon>
        <taxon>Euheterodonta</taxon>
        <taxon>Imparidentia</taxon>
        <taxon>Neoheterodontei</taxon>
        <taxon>Myida</taxon>
        <taxon>Dreissenoidea</taxon>
        <taxon>Dreissenidae</taxon>
        <taxon>Dreissena</taxon>
    </lineage>
</organism>
<keyword evidence="3" id="KW-1185">Reference proteome</keyword>